<keyword evidence="3" id="KW-1185">Reference proteome</keyword>
<name>A0A2G8JV78_STIJA</name>
<comment type="caution">
    <text evidence="2">The sequence shown here is derived from an EMBL/GenBank/DDBJ whole genome shotgun (WGS) entry which is preliminary data.</text>
</comment>
<dbReference type="Proteomes" id="UP000230750">
    <property type="component" value="Unassembled WGS sequence"/>
</dbReference>
<feature type="compositionally biased region" description="Basic residues" evidence="1">
    <location>
        <begin position="33"/>
        <end position="45"/>
    </location>
</feature>
<dbReference type="EMBL" id="MRZV01001216">
    <property type="protein sequence ID" value="PIK39648.1"/>
    <property type="molecule type" value="Genomic_DNA"/>
</dbReference>
<accession>A0A2G8JV78</accession>
<evidence type="ECO:0000313" key="3">
    <source>
        <dbReference type="Proteomes" id="UP000230750"/>
    </source>
</evidence>
<feature type="compositionally biased region" description="Basic and acidic residues" evidence="1">
    <location>
        <begin position="89"/>
        <end position="98"/>
    </location>
</feature>
<proteinExistence type="predicted"/>
<feature type="region of interest" description="Disordered" evidence="1">
    <location>
        <begin position="169"/>
        <end position="203"/>
    </location>
</feature>
<dbReference type="AlphaFoldDB" id="A0A2G8JV78"/>
<feature type="region of interest" description="Disordered" evidence="1">
    <location>
        <begin position="27"/>
        <end position="156"/>
    </location>
</feature>
<evidence type="ECO:0000313" key="2">
    <source>
        <dbReference type="EMBL" id="PIK39648.1"/>
    </source>
</evidence>
<feature type="compositionally biased region" description="Basic residues" evidence="1">
    <location>
        <begin position="138"/>
        <end position="147"/>
    </location>
</feature>
<organism evidence="2 3">
    <name type="scientific">Stichopus japonicus</name>
    <name type="common">Sea cucumber</name>
    <dbReference type="NCBI Taxonomy" id="307972"/>
    <lineage>
        <taxon>Eukaryota</taxon>
        <taxon>Metazoa</taxon>
        <taxon>Echinodermata</taxon>
        <taxon>Eleutherozoa</taxon>
        <taxon>Echinozoa</taxon>
        <taxon>Holothuroidea</taxon>
        <taxon>Aspidochirotacea</taxon>
        <taxon>Aspidochirotida</taxon>
        <taxon>Stichopodidae</taxon>
        <taxon>Apostichopus</taxon>
    </lineage>
</organism>
<evidence type="ECO:0000256" key="1">
    <source>
        <dbReference type="SAM" id="MobiDB-lite"/>
    </source>
</evidence>
<reference evidence="2 3" key="1">
    <citation type="journal article" date="2017" name="PLoS Biol.">
        <title>The sea cucumber genome provides insights into morphological evolution and visceral regeneration.</title>
        <authorList>
            <person name="Zhang X."/>
            <person name="Sun L."/>
            <person name="Yuan J."/>
            <person name="Sun Y."/>
            <person name="Gao Y."/>
            <person name="Zhang L."/>
            <person name="Li S."/>
            <person name="Dai H."/>
            <person name="Hamel J.F."/>
            <person name="Liu C."/>
            <person name="Yu Y."/>
            <person name="Liu S."/>
            <person name="Lin W."/>
            <person name="Guo K."/>
            <person name="Jin S."/>
            <person name="Xu P."/>
            <person name="Storey K.B."/>
            <person name="Huan P."/>
            <person name="Zhang T."/>
            <person name="Zhou Y."/>
            <person name="Zhang J."/>
            <person name="Lin C."/>
            <person name="Li X."/>
            <person name="Xing L."/>
            <person name="Huo D."/>
            <person name="Sun M."/>
            <person name="Wang L."/>
            <person name="Mercier A."/>
            <person name="Li F."/>
            <person name="Yang H."/>
            <person name="Xiang J."/>
        </authorList>
    </citation>
    <scope>NUCLEOTIDE SEQUENCE [LARGE SCALE GENOMIC DNA]</scope>
    <source>
        <strain evidence="2">Shaxun</strain>
        <tissue evidence="2">Muscle</tissue>
    </source>
</reference>
<sequence length="235" mass="26514">MVKTYFRPIMSDYLHTIAHLFGEKYSQPERKGTTLRRGRCHGHRKAQSEPHPGRITEPAAGGSLTNQSRSRSGDRERQPIRPPVGIPIRDSRGRDTTHKPARRERTRSQSRSPRRGTRRGWSPASDQSSDSSDDGYRRAKRRYRPNKQRHEEEPPWLAQLTGLLKPLLEREQQRAGVETEVGSRRVATTTSAVPVQPPTQEPEAVVLGEDTLDCRASVNLSGLEDESDNPRSSSP</sequence>
<protein>
    <submittedName>
        <fullName evidence="2">Uncharacterized protein</fullName>
    </submittedName>
</protein>
<gene>
    <name evidence="2" type="ORF">BSL78_23503</name>
</gene>